<keyword evidence="3" id="KW-1185">Reference proteome</keyword>
<protein>
    <submittedName>
        <fullName evidence="2">Uncharacterized protein</fullName>
    </submittedName>
</protein>
<keyword evidence="1" id="KW-0812">Transmembrane</keyword>
<proteinExistence type="predicted"/>
<accession>A0AAD5UZT0</accession>
<sequence length="176" mass="18931">MVFQVVLSSVVLSSVLVTNALVLILTQVKTNRIRKAAIEAGFQSNLLTLIMRDGTIYFGIDAIAIVIAITLNYTIYTAFNLAGTVSNVVASILFAHFILKLRTLNNNSIDPDVTTSRHRIAIQVAAGITGNIGAPLEYADSDFEESYTRVNSSVEGQIENPLGIGILDVDLVDGSM</sequence>
<organism evidence="2 3">
    <name type="scientific">Meripilus lineatus</name>
    <dbReference type="NCBI Taxonomy" id="2056292"/>
    <lineage>
        <taxon>Eukaryota</taxon>
        <taxon>Fungi</taxon>
        <taxon>Dikarya</taxon>
        <taxon>Basidiomycota</taxon>
        <taxon>Agaricomycotina</taxon>
        <taxon>Agaricomycetes</taxon>
        <taxon>Polyporales</taxon>
        <taxon>Meripilaceae</taxon>
        <taxon>Meripilus</taxon>
    </lineage>
</organism>
<keyword evidence="1" id="KW-1133">Transmembrane helix</keyword>
<feature type="transmembrane region" description="Helical" evidence="1">
    <location>
        <begin position="6"/>
        <end position="25"/>
    </location>
</feature>
<dbReference type="Proteomes" id="UP001212997">
    <property type="component" value="Unassembled WGS sequence"/>
</dbReference>
<gene>
    <name evidence="2" type="ORF">NLI96_g9925</name>
</gene>
<keyword evidence="1" id="KW-0472">Membrane</keyword>
<comment type="caution">
    <text evidence="2">The sequence shown here is derived from an EMBL/GenBank/DDBJ whole genome shotgun (WGS) entry which is preliminary data.</text>
</comment>
<evidence type="ECO:0000313" key="2">
    <source>
        <dbReference type="EMBL" id="KAJ3478194.1"/>
    </source>
</evidence>
<dbReference type="AlphaFoldDB" id="A0AAD5UZT0"/>
<feature type="transmembrane region" description="Helical" evidence="1">
    <location>
        <begin position="56"/>
        <end position="75"/>
    </location>
</feature>
<dbReference type="EMBL" id="JANAWD010000531">
    <property type="protein sequence ID" value="KAJ3478194.1"/>
    <property type="molecule type" value="Genomic_DNA"/>
</dbReference>
<reference evidence="2" key="1">
    <citation type="submission" date="2022-07" db="EMBL/GenBank/DDBJ databases">
        <title>Genome Sequence of Physisporinus lineatus.</title>
        <authorList>
            <person name="Buettner E."/>
        </authorList>
    </citation>
    <scope>NUCLEOTIDE SEQUENCE</scope>
    <source>
        <strain evidence="2">VT162</strain>
    </source>
</reference>
<name>A0AAD5UZT0_9APHY</name>
<feature type="transmembrane region" description="Helical" evidence="1">
    <location>
        <begin position="81"/>
        <end position="99"/>
    </location>
</feature>
<evidence type="ECO:0000313" key="3">
    <source>
        <dbReference type="Proteomes" id="UP001212997"/>
    </source>
</evidence>
<evidence type="ECO:0000256" key="1">
    <source>
        <dbReference type="SAM" id="Phobius"/>
    </source>
</evidence>